<dbReference type="STRING" id="1166073.SAMN05192530_11186"/>
<gene>
    <name evidence="8" type="ORF">SAMN05192530_11186</name>
</gene>
<evidence type="ECO:0000313" key="8">
    <source>
        <dbReference type="EMBL" id="SDO72462.1"/>
    </source>
</evidence>
<evidence type="ECO:0000256" key="5">
    <source>
        <dbReference type="ARBA" id="ARBA00023136"/>
    </source>
</evidence>
<dbReference type="GO" id="GO:0016020">
    <property type="term" value="C:membrane"/>
    <property type="evidence" value="ECO:0007669"/>
    <property type="project" value="UniProtKB-SubCell"/>
</dbReference>
<evidence type="ECO:0000313" key="9">
    <source>
        <dbReference type="Proteomes" id="UP000198793"/>
    </source>
</evidence>
<feature type="transmembrane region" description="Helical" evidence="7">
    <location>
        <begin position="280"/>
        <end position="300"/>
    </location>
</feature>
<dbReference type="Pfam" id="PF07690">
    <property type="entry name" value="MFS_1"/>
    <property type="match status" value="1"/>
</dbReference>
<reference evidence="8 9" key="1">
    <citation type="submission" date="2016-10" db="EMBL/GenBank/DDBJ databases">
        <authorList>
            <person name="de Groot N.N."/>
        </authorList>
    </citation>
    <scope>NUCLEOTIDE SEQUENCE [LARGE SCALE GENOMIC DNA]</scope>
    <source>
        <strain evidence="9">L7-484,KACC 16230,DSM 25025</strain>
    </source>
</reference>
<evidence type="ECO:0000256" key="3">
    <source>
        <dbReference type="ARBA" id="ARBA00022692"/>
    </source>
</evidence>
<dbReference type="SUPFAM" id="SSF103473">
    <property type="entry name" value="MFS general substrate transporter"/>
    <property type="match status" value="1"/>
</dbReference>
<evidence type="ECO:0000256" key="7">
    <source>
        <dbReference type="SAM" id="Phobius"/>
    </source>
</evidence>
<feature type="transmembrane region" description="Helical" evidence="7">
    <location>
        <begin position="216"/>
        <end position="238"/>
    </location>
</feature>
<dbReference type="PANTHER" id="PTHR42718">
    <property type="entry name" value="MAJOR FACILITATOR SUPERFAMILY MULTIDRUG TRANSPORTER MFSC"/>
    <property type="match status" value="1"/>
</dbReference>
<feature type="transmembrane region" description="Helical" evidence="7">
    <location>
        <begin position="442"/>
        <end position="465"/>
    </location>
</feature>
<feature type="transmembrane region" description="Helical" evidence="7">
    <location>
        <begin position="312"/>
        <end position="331"/>
    </location>
</feature>
<dbReference type="AlphaFoldDB" id="A0A1H0LW81"/>
<feature type="compositionally biased region" description="Basic and acidic residues" evidence="6">
    <location>
        <begin position="1"/>
        <end position="13"/>
    </location>
</feature>
<proteinExistence type="predicted"/>
<feature type="transmembrane region" description="Helical" evidence="7">
    <location>
        <begin position="536"/>
        <end position="557"/>
    </location>
</feature>
<keyword evidence="4 7" id="KW-1133">Transmembrane helix</keyword>
<feature type="transmembrane region" description="Helical" evidence="7">
    <location>
        <begin position="381"/>
        <end position="398"/>
    </location>
</feature>
<sequence length="572" mass="61128">MRAEDRSLPEEPRAALGGPAPADTMPDEGPALPAQPWWRGAPMPAPAPYVRKPPLMAALYILASTVIAQTQGLGLNLVSANLYQIQGPLGATTNETTWLIAAYLAPNVSLTLFLTKMRAQFGLRAFAKAAIVLFVVVAALHLFVDDIQSAVVVRFFAGVAASPMSSLAFLYMLESFPPERKMTMGLSFALTNIAIAPSIARLVSPSLLDIGDWNGLFLLETALAMISFGFINLLPLNSPPKAKVIEPMDLVSYVFIAVGLGSLAVALTLGAFYWWLEVDWLGWMLAVGLASLTVAAAIELNRTNPLIDLRWILSPQILHFAGVLFLFRLLLSEQTSGASGFFQVLGLRNEQMTVLYLVMLGSGLAAGLVCAAVMKPGREPAIHAVALGLLATGSFMDAQATQLTRPEQMYLSQGLISAAGTLFLPPAMSIGFLSAMSRGMNYILSFLIIFLTTQSLGGALGSALFRTFVTIREKFHSSQLAENIVLSDPVVAARITQQGAAYARTLLDPALRQAEGVAQLGAIATRESNVLAYNDAFFVIGCLSVFGLGVLLLHVAWRALRARLAPEPAPAA</sequence>
<comment type="subcellular location">
    <subcellularLocation>
        <location evidence="1">Membrane</location>
        <topology evidence="1">Multi-pass membrane protein</topology>
    </subcellularLocation>
</comment>
<accession>A0A1H0LW81</accession>
<dbReference type="InterPro" id="IPR011701">
    <property type="entry name" value="MFS"/>
</dbReference>
<keyword evidence="5 7" id="KW-0472">Membrane</keyword>
<feature type="transmembrane region" description="Helical" evidence="7">
    <location>
        <begin position="351"/>
        <end position="374"/>
    </location>
</feature>
<name>A0A1H0LW81_9HYPH</name>
<keyword evidence="9" id="KW-1185">Reference proteome</keyword>
<protein>
    <submittedName>
        <fullName evidence="8">Major Facilitator Superfamily protein</fullName>
    </submittedName>
</protein>
<feature type="transmembrane region" description="Helical" evidence="7">
    <location>
        <begin position="150"/>
        <end position="173"/>
    </location>
</feature>
<feature type="transmembrane region" description="Helical" evidence="7">
    <location>
        <begin position="250"/>
        <end position="274"/>
    </location>
</feature>
<evidence type="ECO:0000256" key="6">
    <source>
        <dbReference type="SAM" id="MobiDB-lite"/>
    </source>
</evidence>
<dbReference type="InterPro" id="IPR036259">
    <property type="entry name" value="MFS_trans_sf"/>
</dbReference>
<dbReference type="EMBL" id="FNIT01000011">
    <property type="protein sequence ID" value="SDO72462.1"/>
    <property type="molecule type" value="Genomic_DNA"/>
</dbReference>
<evidence type="ECO:0000256" key="2">
    <source>
        <dbReference type="ARBA" id="ARBA00022448"/>
    </source>
</evidence>
<organism evidence="8 9">
    <name type="scientific">Aureimonas jatrophae</name>
    <dbReference type="NCBI Taxonomy" id="1166073"/>
    <lineage>
        <taxon>Bacteria</taxon>
        <taxon>Pseudomonadati</taxon>
        <taxon>Pseudomonadota</taxon>
        <taxon>Alphaproteobacteria</taxon>
        <taxon>Hyphomicrobiales</taxon>
        <taxon>Aurantimonadaceae</taxon>
        <taxon>Aureimonas</taxon>
    </lineage>
</organism>
<dbReference type="Gene3D" id="1.20.1250.20">
    <property type="entry name" value="MFS general substrate transporter like domains"/>
    <property type="match status" value="1"/>
</dbReference>
<feature type="transmembrane region" description="Helical" evidence="7">
    <location>
        <begin position="126"/>
        <end position="144"/>
    </location>
</feature>
<feature type="region of interest" description="Disordered" evidence="6">
    <location>
        <begin position="1"/>
        <end position="37"/>
    </location>
</feature>
<evidence type="ECO:0000256" key="4">
    <source>
        <dbReference type="ARBA" id="ARBA00022989"/>
    </source>
</evidence>
<keyword evidence="2" id="KW-0813">Transport</keyword>
<dbReference type="GO" id="GO:0022857">
    <property type="term" value="F:transmembrane transporter activity"/>
    <property type="evidence" value="ECO:0007669"/>
    <property type="project" value="InterPro"/>
</dbReference>
<keyword evidence="3 7" id="KW-0812">Transmembrane</keyword>
<dbReference type="PANTHER" id="PTHR42718:SF9">
    <property type="entry name" value="MAJOR FACILITATOR SUPERFAMILY MULTIDRUG TRANSPORTER MFSC"/>
    <property type="match status" value="1"/>
</dbReference>
<feature type="transmembrane region" description="Helical" evidence="7">
    <location>
        <begin position="410"/>
        <end position="435"/>
    </location>
</feature>
<evidence type="ECO:0000256" key="1">
    <source>
        <dbReference type="ARBA" id="ARBA00004141"/>
    </source>
</evidence>
<dbReference type="OrthoDB" id="5314453at2"/>
<dbReference type="Proteomes" id="UP000198793">
    <property type="component" value="Unassembled WGS sequence"/>
</dbReference>